<proteinExistence type="predicted"/>
<feature type="transmembrane region" description="Helical" evidence="1">
    <location>
        <begin position="556"/>
        <end position="575"/>
    </location>
</feature>
<feature type="transmembrane region" description="Helical" evidence="1">
    <location>
        <begin position="43"/>
        <end position="63"/>
    </location>
</feature>
<dbReference type="RefSeq" id="WP_141004611.1">
    <property type="nucleotide sequence ID" value="NZ_BAAAOR010000015.1"/>
</dbReference>
<evidence type="ECO:0000313" key="4">
    <source>
        <dbReference type="Proteomes" id="UP001500842"/>
    </source>
</evidence>
<feature type="domain" description="Histidine kinase/HSP90-like ATPase" evidence="2">
    <location>
        <begin position="310"/>
        <end position="402"/>
    </location>
</feature>
<reference evidence="3 4" key="1">
    <citation type="journal article" date="2019" name="Int. J. Syst. Evol. Microbiol.">
        <title>The Global Catalogue of Microorganisms (GCM) 10K type strain sequencing project: providing services to taxonomists for standard genome sequencing and annotation.</title>
        <authorList>
            <consortium name="The Broad Institute Genomics Platform"/>
            <consortium name="The Broad Institute Genome Sequencing Center for Infectious Disease"/>
            <person name="Wu L."/>
            <person name="Ma J."/>
        </authorList>
    </citation>
    <scope>NUCLEOTIDE SEQUENCE [LARGE SCALE GENOMIC DNA]</scope>
    <source>
        <strain evidence="3 4">JCM 14942</strain>
    </source>
</reference>
<organism evidence="3 4">
    <name type="scientific">Nocardioides humi</name>
    <dbReference type="NCBI Taxonomy" id="449461"/>
    <lineage>
        <taxon>Bacteria</taxon>
        <taxon>Bacillati</taxon>
        <taxon>Actinomycetota</taxon>
        <taxon>Actinomycetes</taxon>
        <taxon>Propionibacteriales</taxon>
        <taxon>Nocardioidaceae</taxon>
        <taxon>Nocardioides</taxon>
    </lineage>
</organism>
<name>A0ABN2AE73_9ACTN</name>
<dbReference type="Pfam" id="PF02518">
    <property type="entry name" value="HATPase_c"/>
    <property type="match status" value="1"/>
</dbReference>
<comment type="caution">
    <text evidence="3">The sequence shown here is derived from an EMBL/GenBank/DDBJ whole genome shotgun (WGS) entry which is preliminary data.</text>
</comment>
<feature type="transmembrane region" description="Helical" evidence="1">
    <location>
        <begin position="117"/>
        <end position="136"/>
    </location>
</feature>
<dbReference type="CDD" id="cd16917">
    <property type="entry name" value="HATPase_UhpB-NarQ-NarX-like"/>
    <property type="match status" value="1"/>
</dbReference>
<dbReference type="SMART" id="SM00387">
    <property type="entry name" value="HATPase_c"/>
    <property type="match status" value="1"/>
</dbReference>
<feature type="transmembrane region" description="Helical" evidence="1">
    <location>
        <begin position="508"/>
        <end position="525"/>
    </location>
</feature>
<evidence type="ECO:0000259" key="2">
    <source>
        <dbReference type="SMART" id="SM00387"/>
    </source>
</evidence>
<dbReference type="EMBL" id="BAAAOR010000015">
    <property type="protein sequence ID" value="GAA1516581.1"/>
    <property type="molecule type" value="Genomic_DNA"/>
</dbReference>
<feature type="transmembrane region" description="Helical" evidence="1">
    <location>
        <begin position="93"/>
        <end position="111"/>
    </location>
</feature>
<feature type="transmembrane region" description="Helical" evidence="1">
    <location>
        <begin position="427"/>
        <end position="448"/>
    </location>
</feature>
<keyword evidence="4" id="KW-1185">Reference proteome</keyword>
<keyword evidence="1" id="KW-0812">Transmembrane</keyword>
<feature type="transmembrane region" description="Helical" evidence="1">
    <location>
        <begin position="454"/>
        <end position="470"/>
    </location>
</feature>
<dbReference type="InterPro" id="IPR003594">
    <property type="entry name" value="HATPase_dom"/>
</dbReference>
<accession>A0ABN2AE73</accession>
<feature type="transmembrane region" description="Helical" evidence="1">
    <location>
        <begin position="532"/>
        <end position="550"/>
    </location>
</feature>
<feature type="transmembrane region" description="Helical" evidence="1">
    <location>
        <begin position="477"/>
        <end position="502"/>
    </location>
</feature>
<dbReference type="Gene3D" id="3.30.565.10">
    <property type="entry name" value="Histidine kinase-like ATPase, C-terminal domain"/>
    <property type="match status" value="1"/>
</dbReference>
<keyword evidence="1" id="KW-0472">Membrane</keyword>
<feature type="transmembrane region" description="Helical" evidence="1">
    <location>
        <begin position="166"/>
        <end position="187"/>
    </location>
</feature>
<evidence type="ECO:0000256" key="1">
    <source>
        <dbReference type="SAM" id="Phobius"/>
    </source>
</evidence>
<protein>
    <recommendedName>
        <fullName evidence="2">Histidine kinase/HSP90-like ATPase domain-containing protein</fullName>
    </recommendedName>
</protein>
<dbReference type="Proteomes" id="UP001500842">
    <property type="component" value="Unassembled WGS sequence"/>
</dbReference>
<dbReference type="InterPro" id="IPR036890">
    <property type="entry name" value="HATPase_C_sf"/>
</dbReference>
<gene>
    <name evidence="3" type="ORF">GCM10009788_21000</name>
</gene>
<sequence>MQIVRARRHLGDLARDLVRRAAPVRPAVDGWATRTLTGAMARAFLLATAAWQLVMLAAVVASPGPVRDLVPLLLAHAATLGAMLAARAGRLPAWVPVVAVYVLFVGGWSAADSMVDPLLFASCWMMNLGGATPAFVLRGRPALVLPALASVTVPAAMLLLRPDLPPTLPIAVFITQWSIVLATRVGLTYLFDFAAEADAEASAALRDRAAVAAQEAAGRAAAEDARVLHDTVINTLAAIASGGGAVRDTEAVRQRCARDIATVAALQAGTAPADDDTGLRAASYDSRVRVRHLGLDDARLAGAEARLDPARLRALRRATTELVQNAAKHAGVDEVRVRAEERAGELVVTVEDDGAGFDGRTGFTGGLATSVLDRAREAEIEVGLDTAPGAGTRVTLTVHRSSGAGPRRRERRGGIADVVRVLRRRACLLYGAGVSAVGFVLAVGNHPGEPTPEYLMATIAALGAALAWWCTRNRRALPAWAALVLAAAAPAAFVLSAAAVDYGRDDPVLWQAIGATGILIVLAELGPRPATVVWAGLGYAVVVLVVAADVGRSSPAAATIVLMAGAAALGLVAAWRRFQRTIGAIGVRAAADERAAWAARTQLAEREAADRSRGRWRAAGLNRSLSLLEAARDGADPDDPALRSRCAEEEAYLRQLTLLHPDLVHMGQWFARALNEAHDQGVRLVVRAGGEDLPAQVAADLGDLLLTTVAGTPTGQDLTITLFPSSAGARMTLVGAHPHLADGIRAARGPLAAATRVTSLADQDVAEIVVGA</sequence>
<feature type="transmembrane region" description="Helical" evidence="1">
    <location>
        <begin position="69"/>
        <end position="86"/>
    </location>
</feature>
<evidence type="ECO:0000313" key="3">
    <source>
        <dbReference type="EMBL" id="GAA1516581.1"/>
    </source>
</evidence>
<dbReference type="SUPFAM" id="SSF55874">
    <property type="entry name" value="ATPase domain of HSP90 chaperone/DNA topoisomerase II/histidine kinase"/>
    <property type="match status" value="1"/>
</dbReference>
<keyword evidence="1" id="KW-1133">Transmembrane helix</keyword>
<feature type="transmembrane region" description="Helical" evidence="1">
    <location>
        <begin position="143"/>
        <end position="160"/>
    </location>
</feature>